<feature type="repeat" description="PPR" evidence="3">
    <location>
        <begin position="229"/>
        <end position="263"/>
    </location>
</feature>
<dbReference type="PANTHER" id="PTHR47941">
    <property type="entry name" value="PENTATRICOPEPTIDE REPEAT-CONTAINING PROTEIN 3, MITOCHONDRIAL"/>
    <property type="match status" value="1"/>
</dbReference>
<feature type="repeat" description="PPR" evidence="3">
    <location>
        <begin position="264"/>
        <end position="298"/>
    </location>
</feature>
<organism evidence="5 6">
    <name type="scientific">Sphenostylis stenocarpa</name>
    <dbReference type="NCBI Taxonomy" id="92480"/>
    <lineage>
        <taxon>Eukaryota</taxon>
        <taxon>Viridiplantae</taxon>
        <taxon>Streptophyta</taxon>
        <taxon>Embryophyta</taxon>
        <taxon>Tracheophyta</taxon>
        <taxon>Spermatophyta</taxon>
        <taxon>Magnoliopsida</taxon>
        <taxon>eudicotyledons</taxon>
        <taxon>Gunneridae</taxon>
        <taxon>Pentapetalae</taxon>
        <taxon>rosids</taxon>
        <taxon>fabids</taxon>
        <taxon>Fabales</taxon>
        <taxon>Fabaceae</taxon>
        <taxon>Papilionoideae</taxon>
        <taxon>50 kb inversion clade</taxon>
        <taxon>NPAAA clade</taxon>
        <taxon>indigoferoid/millettioid clade</taxon>
        <taxon>Phaseoleae</taxon>
        <taxon>Sphenostylis</taxon>
    </lineage>
</organism>
<feature type="compositionally biased region" description="Basic and acidic residues" evidence="4">
    <location>
        <begin position="131"/>
        <end position="147"/>
    </location>
</feature>
<evidence type="ECO:0008006" key="7">
    <source>
        <dbReference type="Google" id="ProtNLM"/>
    </source>
</evidence>
<protein>
    <recommendedName>
        <fullName evidence="7">Pentatricopeptide repeat-containing protein</fullName>
    </recommendedName>
</protein>
<proteinExistence type="inferred from homology"/>
<name>A0AA86VBV0_9FABA</name>
<accession>A0AA86VBV0</accession>
<dbReference type="EMBL" id="OY731399">
    <property type="protein sequence ID" value="CAJ1930029.1"/>
    <property type="molecule type" value="Genomic_DNA"/>
</dbReference>
<comment type="similarity">
    <text evidence="1">Belongs to the PPR family. P subfamily.</text>
</comment>
<evidence type="ECO:0000256" key="1">
    <source>
        <dbReference type="ARBA" id="ARBA00007626"/>
    </source>
</evidence>
<evidence type="ECO:0000313" key="6">
    <source>
        <dbReference type="Proteomes" id="UP001189624"/>
    </source>
</evidence>
<dbReference type="Gene3D" id="1.25.40.10">
    <property type="entry name" value="Tetratricopeptide repeat domain"/>
    <property type="match status" value="2"/>
</dbReference>
<dbReference type="AlphaFoldDB" id="A0AA86VBV0"/>
<dbReference type="NCBIfam" id="TIGR00756">
    <property type="entry name" value="PPR"/>
    <property type="match status" value="3"/>
</dbReference>
<feature type="region of interest" description="Disordered" evidence="4">
    <location>
        <begin position="102"/>
        <end position="147"/>
    </location>
</feature>
<dbReference type="InterPro" id="IPR002885">
    <property type="entry name" value="PPR_rpt"/>
</dbReference>
<keyword evidence="6" id="KW-1185">Reference proteome</keyword>
<feature type="region of interest" description="Disordered" evidence="4">
    <location>
        <begin position="191"/>
        <end position="215"/>
    </location>
</feature>
<feature type="repeat" description="PPR" evidence="3">
    <location>
        <begin position="334"/>
        <end position="368"/>
    </location>
</feature>
<reference evidence="5" key="1">
    <citation type="submission" date="2023-10" db="EMBL/GenBank/DDBJ databases">
        <authorList>
            <person name="Domelevo Entfellner J.-B."/>
        </authorList>
    </citation>
    <scope>NUCLEOTIDE SEQUENCE</scope>
</reference>
<dbReference type="PROSITE" id="PS51375">
    <property type="entry name" value="PPR"/>
    <property type="match status" value="4"/>
</dbReference>
<keyword evidence="2" id="KW-0677">Repeat</keyword>
<sequence length="401" mass="44967">MLGATYEQVHMAASVRGVHKLVSSSRIEKLLSLLRFKQHLPPWVEAVRHFSFTDDFSGRRKHPAGEPDDFFSEQSESSFEDNGSNRTHEAYNVEQCLSESIPSGLLRGRKPINQPPPRFRESGRGSHSFRPRFDDNRGGSDDKTNKTSKIDLAFQGINVAETNRDFGQSQDSFLDKFKLGFDDKTVNRSEFAASKQSEEAKRSNPNHQAQESVPQDADEIFKKMKETGLIPNAVAMLDGLCKDGLVQEALKLFGLMREKGTIPEIVIYTAVVEGYTKANKADDAKRIFRKMQSSGISPNAFSYTVLIQGLYKCSRLQDAFEFCVEMLEAGHSPNVKTFVGLVDGFCKEKGVEEAKDAIKTLTDKGFSVDEKAVRKFLDKEIPFSPSVWEAIFGKKAPQRPF</sequence>
<feature type="compositionally biased region" description="Low complexity" evidence="4">
    <location>
        <begin position="72"/>
        <end position="81"/>
    </location>
</feature>
<feature type="region of interest" description="Disordered" evidence="4">
    <location>
        <begin position="55"/>
        <end position="86"/>
    </location>
</feature>
<dbReference type="Pfam" id="PF01535">
    <property type="entry name" value="PPR"/>
    <property type="match status" value="2"/>
</dbReference>
<evidence type="ECO:0000256" key="4">
    <source>
        <dbReference type="SAM" id="MobiDB-lite"/>
    </source>
</evidence>
<evidence type="ECO:0000313" key="5">
    <source>
        <dbReference type="EMBL" id="CAJ1930029.1"/>
    </source>
</evidence>
<dbReference type="InterPro" id="IPR011990">
    <property type="entry name" value="TPR-like_helical_dom_sf"/>
</dbReference>
<dbReference type="Pfam" id="PF13041">
    <property type="entry name" value="PPR_2"/>
    <property type="match status" value="1"/>
</dbReference>
<dbReference type="Gramene" id="rna-AYBTSS11_LOCUS4614">
    <property type="protein sequence ID" value="CAJ1930029.1"/>
    <property type="gene ID" value="gene-AYBTSS11_LOCUS4614"/>
</dbReference>
<gene>
    <name evidence="5" type="ORF">AYBTSS11_LOCUS4614</name>
</gene>
<feature type="repeat" description="PPR" evidence="3">
    <location>
        <begin position="299"/>
        <end position="333"/>
    </location>
</feature>
<dbReference type="Proteomes" id="UP001189624">
    <property type="component" value="Chromosome 2"/>
</dbReference>
<evidence type="ECO:0000256" key="3">
    <source>
        <dbReference type="PROSITE-ProRule" id="PRU00708"/>
    </source>
</evidence>
<feature type="compositionally biased region" description="Polar residues" evidence="4">
    <location>
        <begin position="203"/>
        <end position="213"/>
    </location>
</feature>
<evidence type="ECO:0000256" key="2">
    <source>
        <dbReference type="ARBA" id="ARBA00022737"/>
    </source>
</evidence>